<dbReference type="GO" id="GO:0031412">
    <property type="term" value="P:gas vesicle organization"/>
    <property type="evidence" value="ECO:0007669"/>
    <property type="project" value="InterPro"/>
</dbReference>
<evidence type="ECO:0000313" key="4">
    <source>
        <dbReference type="EMBL" id="AXI77893.1"/>
    </source>
</evidence>
<proteinExistence type="inferred from homology"/>
<protein>
    <submittedName>
        <fullName evidence="4">Gas vesicle protein</fullName>
    </submittedName>
</protein>
<accession>A0A345SVY8</accession>
<reference evidence="5" key="1">
    <citation type="submission" date="2018-07" db="EMBL/GenBank/DDBJ databases">
        <title>Streptacidiphilus bronchialis DSM 106435 chromosome.</title>
        <authorList>
            <person name="Batra D."/>
            <person name="Gulvik C.A."/>
        </authorList>
    </citation>
    <scope>NUCLEOTIDE SEQUENCE [LARGE SCALE GENOMIC DNA]</scope>
    <source>
        <strain evidence="5">DSM 106435</strain>
    </source>
</reference>
<dbReference type="AlphaFoldDB" id="A0A345SVY8"/>
<dbReference type="GO" id="GO:0031411">
    <property type="term" value="C:gas vesicle"/>
    <property type="evidence" value="ECO:0007669"/>
    <property type="project" value="UniProtKB-SubCell"/>
</dbReference>
<evidence type="ECO:0000256" key="3">
    <source>
        <dbReference type="ARBA" id="ARBA00035643"/>
    </source>
</evidence>
<name>A0A345SVY8_9ACTN</name>
<evidence type="ECO:0000256" key="1">
    <source>
        <dbReference type="ARBA" id="ARBA00022987"/>
    </source>
</evidence>
<sequence>MTSTSSPATGTATACYVYGIVLERTAAEAHPDRLRGVADTGGQVTSVRHRGIAAVVSDIPTDRPLGRPDDLRAHARVLDTLAAGFDPVLPFRFGAVLRDSQAVVDELLEPYHDDFLGALESLADRAQYSLRARYELDTVLPEVLEEVPEARRLREEVQGLSEEAGYDRRIRLGEIVSEAVARKRELDAREIERVLAPLATAAAFTETTTAEGLADAAFLVERRRSEAFEAAAEELAGRWYGRVRLRLLGPLAAYDFAPELMGGSDGPDVADGPEGEG</sequence>
<dbReference type="EMBL" id="CP031264">
    <property type="protein sequence ID" value="AXI77893.1"/>
    <property type="molecule type" value="Genomic_DNA"/>
</dbReference>
<keyword evidence="5" id="KW-1185">Reference proteome</keyword>
<keyword evidence="1" id="KW-0304">Gas vesicle</keyword>
<comment type="similarity">
    <text evidence="3">Belongs to the gas vesicle GvpF/GvpL family.</text>
</comment>
<organism evidence="4 5">
    <name type="scientific">Peterkaempfera bronchialis</name>
    <dbReference type="NCBI Taxonomy" id="2126346"/>
    <lineage>
        <taxon>Bacteria</taxon>
        <taxon>Bacillati</taxon>
        <taxon>Actinomycetota</taxon>
        <taxon>Actinomycetes</taxon>
        <taxon>Kitasatosporales</taxon>
        <taxon>Streptomycetaceae</taxon>
        <taxon>Peterkaempfera</taxon>
    </lineage>
</organism>
<evidence type="ECO:0000313" key="5">
    <source>
        <dbReference type="Proteomes" id="UP000249340"/>
    </source>
</evidence>
<dbReference type="KEGG" id="stri:C7M71_011035"/>
<dbReference type="Pfam" id="PF06386">
    <property type="entry name" value="GvpL_GvpF"/>
    <property type="match status" value="1"/>
</dbReference>
<dbReference type="Proteomes" id="UP000249340">
    <property type="component" value="Chromosome"/>
</dbReference>
<comment type="subcellular location">
    <subcellularLocation>
        <location evidence="2">Gas vesicle</location>
    </subcellularLocation>
</comment>
<evidence type="ECO:0000256" key="2">
    <source>
        <dbReference type="ARBA" id="ARBA00035108"/>
    </source>
</evidence>
<dbReference type="PANTHER" id="PTHR36852:SF1">
    <property type="entry name" value="PROTEIN GVPL 2"/>
    <property type="match status" value="1"/>
</dbReference>
<dbReference type="RefSeq" id="WP_111490991.1">
    <property type="nucleotide sequence ID" value="NZ_CP031264.1"/>
</dbReference>
<dbReference type="PANTHER" id="PTHR36852">
    <property type="entry name" value="PROTEIN GVPL 2"/>
    <property type="match status" value="1"/>
</dbReference>
<dbReference type="OrthoDB" id="3867411at2"/>
<dbReference type="InterPro" id="IPR009430">
    <property type="entry name" value="GvpL/GvpF"/>
</dbReference>
<gene>
    <name evidence="4" type="ORF">C7M71_011035</name>
</gene>